<dbReference type="RefSeq" id="WP_179259567.1">
    <property type="nucleotide sequence ID" value="NZ_CP058601.1"/>
</dbReference>
<dbReference type="SUPFAM" id="SSF51182">
    <property type="entry name" value="RmlC-like cupins"/>
    <property type="match status" value="1"/>
</dbReference>
<evidence type="ECO:0000256" key="1">
    <source>
        <dbReference type="ARBA" id="ARBA00022723"/>
    </source>
</evidence>
<organism evidence="3 4">
    <name type="scientific">Natrinema halophilum</name>
    <dbReference type="NCBI Taxonomy" id="1699371"/>
    <lineage>
        <taxon>Archaea</taxon>
        <taxon>Methanobacteriati</taxon>
        <taxon>Methanobacteriota</taxon>
        <taxon>Stenosarchaea group</taxon>
        <taxon>Halobacteria</taxon>
        <taxon>Halobacteriales</taxon>
        <taxon>Natrialbaceae</taxon>
        <taxon>Natrinema</taxon>
    </lineage>
</organism>
<dbReference type="PANTHER" id="PTHR35848:SF9">
    <property type="entry name" value="SLL1358 PROTEIN"/>
    <property type="match status" value="1"/>
</dbReference>
<dbReference type="PANTHER" id="PTHR35848">
    <property type="entry name" value="OXALATE-BINDING PROTEIN"/>
    <property type="match status" value="1"/>
</dbReference>
<dbReference type="CDD" id="cd02208">
    <property type="entry name" value="cupin_RmlC-like"/>
    <property type="match status" value="1"/>
</dbReference>
<dbReference type="InterPro" id="IPR014710">
    <property type="entry name" value="RmlC-like_jellyroll"/>
</dbReference>
<dbReference type="InterPro" id="IPR013096">
    <property type="entry name" value="Cupin_2"/>
</dbReference>
<keyword evidence="4" id="KW-1185">Reference proteome</keyword>
<evidence type="ECO:0000259" key="2">
    <source>
        <dbReference type="Pfam" id="PF07883"/>
    </source>
</evidence>
<proteinExistence type="predicted"/>
<dbReference type="KEGG" id="haly:HYG82_02675"/>
<dbReference type="InterPro" id="IPR011051">
    <property type="entry name" value="RmlC_Cupin_sf"/>
</dbReference>
<dbReference type="GO" id="GO:0046872">
    <property type="term" value="F:metal ion binding"/>
    <property type="evidence" value="ECO:0007669"/>
    <property type="project" value="UniProtKB-KW"/>
</dbReference>
<protein>
    <submittedName>
        <fullName evidence="3">Cupin domain-containing protein</fullName>
    </submittedName>
</protein>
<dbReference type="Gene3D" id="2.60.120.10">
    <property type="entry name" value="Jelly Rolls"/>
    <property type="match status" value="1"/>
</dbReference>
<dbReference type="Proteomes" id="UP000509241">
    <property type="component" value="Chromosome"/>
</dbReference>
<evidence type="ECO:0000313" key="4">
    <source>
        <dbReference type="Proteomes" id="UP000509241"/>
    </source>
</evidence>
<name>A0A7D5L369_9EURY</name>
<accession>A0A7D5L369</accession>
<dbReference type="Pfam" id="PF07883">
    <property type="entry name" value="Cupin_2"/>
    <property type="match status" value="1"/>
</dbReference>
<dbReference type="EMBL" id="CP058601">
    <property type="protein sequence ID" value="QLG47825.1"/>
    <property type="molecule type" value="Genomic_DNA"/>
</dbReference>
<feature type="domain" description="Cupin type-2" evidence="2">
    <location>
        <begin position="39"/>
        <end position="110"/>
    </location>
</feature>
<evidence type="ECO:0000313" key="3">
    <source>
        <dbReference type="EMBL" id="QLG47825.1"/>
    </source>
</evidence>
<sequence>MGYDTAAKTDTESVVPEEWGGMWFLKEELETDELGISILELEPEGKGKEHDETNTGQEEVYYVVSGPVEIELPDSSDTVSLDTDEVIRLDSDETRQIYNRGDERAKLVLVGAPL</sequence>
<keyword evidence="1" id="KW-0479">Metal-binding</keyword>
<dbReference type="InterPro" id="IPR051610">
    <property type="entry name" value="GPI/OXD"/>
</dbReference>
<dbReference type="GeneID" id="56032160"/>
<dbReference type="AlphaFoldDB" id="A0A7D5L369"/>
<gene>
    <name evidence="3" type="ORF">HYG82_02675</name>
</gene>
<reference evidence="3 4" key="1">
    <citation type="submission" date="2020-07" db="EMBL/GenBank/DDBJ databases">
        <authorList>
            <person name="Cui H."/>
        </authorList>
    </citation>
    <scope>NUCLEOTIDE SEQUENCE [LARGE SCALE GENOMIC DNA]</scope>
    <source>
        <strain evidence="3 4">YPL8</strain>
    </source>
</reference>
<dbReference type="OrthoDB" id="305577at2157"/>